<organism evidence="1 2">
    <name type="scientific">Streptomyces parvus</name>
    <dbReference type="NCBI Taxonomy" id="66428"/>
    <lineage>
        <taxon>Bacteria</taxon>
        <taxon>Bacillati</taxon>
        <taxon>Actinomycetota</taxon>
        <taxon>Actinomycetes</taxon>
        <taxon>Kitasatosporales</taxon>
        <taxon>Streptomycetaceae</taxon>
        <taxon>Streptomyces</taxon>
    </lineage>
</organism>
<dbReference type="AlphaFoldDB" id="A0A7K3SD01"/>
<accession>A0A7K3SD01</accession>
<name>A0A7K3SD01_9ACTN</name>
<comment type="caution">
    <text evidence="1">The sequence shown here is derived from an EMBL/GenBank/DDBJ whole genome shotgun (WGS) entry which is preliminary data.</text>
</comment>
<dbReference type="Proteomes" id="UP000469670">
    <property type="component" value="Unassembled WGS sequence"/>
</dbReference>
<dbReference type="EMBL" id="JAAGMP010001862">
    <property type="protein sequence ID" value="NEC24682.1"/>
    <property type="molecule type" value="Genomic_DNA"/>
</dbReference>
<sequence>MVQLFPRSTLEGIATQRGFIPAEAEVAVGIPASQLSKLASVELPTGVATDILAKMGIYVPRASNIGGITDVPEWGVPKLSPEQISNFVAEAYKYGRM</sequence>
<evidence type="ECO:0000313" key="2">
    <source>
        <dbReference type="Proteomes" id="UP000469670"/>
    </source>
</evidence>
<proteinExistence type="predicted"/>
<evidence type="ECO:0000313" key="1">
    <source>
        <dbReference type="EMBL" id="NEC24682.1"/>
    </source>
</evidence>
<reference evidence="1 2" key="1">
    <citation type="submission" date="2020-01" db="EMBL/GenBank/DDBJ databases">
        <title>Insect and environment-associated Actinomycetes.</title>
        <authorList>
            <person name="Currrie C."/>
            <person name="Chevrette M."/>
            <person name="Carlson C."/>
            <person name="Stubbendieck R."/>
            <person name="Wendt-Pienkowski E."/>
        </authorList>
    </citation>
    <scope>NUCLEOTIDE SEQUENCE [LARGE SCALE GENOMIC DNA]</scope>
    <source>
        <strain evidence="1 2">SID7590</strain>
    </source>
</reference>
<protein>
    <submittedName>
        <fullName evidence="1">Uncharacterized protein</fullName>
    </submittedName>
</protein>
<gene>
    <name evidence="1" type="ORF">G3I50_41530</name>
</gene>